<dbReference type="Gene3D" id="1.10.10.60">
    <property type="entry name" value="Homeodomain-like"/>
    <property type="match status" value="1"/>
</dbReference>
<feature type="region of interest" description="Disordered" evidence="5">
    <location>
        <begin position="1"/>
        <end position="81"/>
    </location>
</feature>
<dbReference type="InterPro" id="IPR050224">
    <property type="entry name" value="TALE_homeobox"/>
</dbReference>
<evidence type="ECO:0000256" key="4">
    <source>
        <dbReference type="PROSITE-ProRule" id="PRU00108"/>
    </source>
</evidence>
<evidence type="ECO:0000256" key="2">
    <source>
        <dbReference type="ARBA" id="ARBA00023155"/>
    </source>
</evidence>
<feature type="compositionally biased region" description="Basic and acidic residues" evidence="5">
    <location>
        <begin position="14"/>
        <end position="31"/>
    </location>
</feature>
<proteinExistence type="predicted"/>
<dbReference type="GO" id="GO:0006355">
    <property type="term" value="P:regulation of DNA-templated transcription"/>
    <property type="evidence" value="ECO:0007669"/>
    <property type="project" value="InterPro"/>
</dbReference>
<dbReference type="PANTHER" id="PTHR11850">
    <property type="entry name" value="HOMEOBOX PROTEIN TRANSCRIPTION FACTORS"/>
    <property type="match status" value="1"/>
</dbReference>
<evidence type="ECO:0000259" key="6">
    <source>
        <dbReference type="PROSITE" id="PS50071"/>
    </source>
</evidence>
<dbReference type="InterPro" id="IPR009057">
    <property type="entry name" value="Homeodomain-like_sf"/>
</dbReference>
<protein>
    <recommendedName>
        <fullName evidence="6">Homeobox domain-containing protein</fullName>
    </recommendedName>
</protein>
<dbReference type="EMBL" id="JANCYW010000009">
    <property type="protein sequence ID" value="KAK4536637.1"/>
    <property type="molecule type" value="Genomic_DNA"/>
</dbReference>
<dbReference type="PROSITE" id="PS50071">
    <property type="entry name" value="HOMEOBOX_2"/>
    <property type="match status" value="1"/>
</dbReference>
<evidence type="ECO:0000256" key="1">
    <source>
        <dbReference type="ARBA" id="ARBA00023125"/>
    </source>
</evidence>
<dbReference type="CDD" id="cd00086">
    <property type="entry name" value="homeodomain"/>
    <property type="match status" value="1"/>
</dbReference>
<dbReference type="Pfam" id="PF05920">
    <property type="entry name" value="Homeobox_KN"/>
    <property type="match status" value="1"/>
</dbReference>
<dbReference type="GO" id="GO:0005634">
    <property type="term" value="C:nucleus"/>
    <property type="evidence" value="ECO:0007669"/>
    <property type="project" value="UniProtKB-SubCell"/>
</dbReference>
<name>A0AAV9IWE9_CYACA</name>
<reference evidence="7 8" key="1">
    <citation type="submission" date="2022-07" db="EMBL/GenBank/DDBJ databases">
        <title>Genome-wide signatures of adaptation to extreme environments.</title>
        <authorList>
            <person name="Cho C.H."/>
            <person name="Yoon H.S."/>
        </authorList>
    </citation>
    <scope>NUCLEOTIDE SEQUENCE [LARGE SCALE GENOMIC DNA]</scope>
    <source>
        <strain evidence="7 8">DBV 063 E5</strain>
    </source>
</reference>
<comment type="subcellular location">
    <subcellularLocation>
        <location evidence="4">Nucleus</location>
    </subcellularLocation>
</comment>
<sequence>MTFPKALLNSPKGRQRDGGADALEDDARAEPPRLTVTVTPCGRGVWSGGGRYRGVAPPPPRRSGPADRSQAPAGAARRRTVPGVRYGRVQPEVVVANSMGMVGAAGTPWEASRRATSRATPMTCEDAISAASVSLKPGTVTGSTERRSSVTIGIPADHEIAIPRCISESDEAEWTACGGLHVVVAEEGHREEDTADNDEDVAPECMRSSCDADASHVSARMRRRAPLPKAAIDTFEAWARQNWRHPYPSDETKLRMSEQTGVTVRQVTNWFINFRKRKWSPTTTTTFSGGYRGM</sequence>
<dbReference type="InterPro" id="IPR008422">
    <property type="entry name" value="KN_HD"/>
</dbReference>
<dbReference type="InterPro" id="IPR001356">
    <property type="entry name" value="HD"/>
</dbReference>
<keyword evidence="8" id="KW-1185">Reference proteome</keyword>
<keyword evidence="1 4" id="KW-0238">DNA-binding</keyword>
<evidence type="ECO:0000313" key="8">
    <source>
        <dbReference type="Proteomes" id="UP001301350"/>
    </source>
</evidence>
<evidence type="ECO:0000313" key="7">
    <source>
        <dbReference type="EMBL" id="KAK4536637.1"/>
    </source>
</evidence>
<accession>A0AAV9IWE9</accession>
<keyword evidence="3 4" id="KW-0539">Nucleus</keyword>
<dbReference type="GO" id="GO:0003677">
    <property type="term" value="F:DNA binding"/>
    <property type="evidence" value="ECO:0007669"/>
    <property type="project" value="UniProtKB-UniRule"/>
</dbReference>
<gene>
    <name evidence="7" type="ORF">CDCA_CDCA09G2662</name>
</gene>
<dbReference type="AlphaFoldDB" id="A0AAV9IWE9"/>
<feature type="domain" description="Homeobox" evidence="6">
    <location>
        <begin position="218"/>
        <end position="281"/>
    </location>
</feature>
<dbReference type="SMART" id="SM00389">
    <property type="entry name" value="HOX"/>
    <property type="match status" value="1"/>
</dbReference>
<dbReference type="Proteomes" id="UP001301350">
    <property type="component" value="Unassembled WGS sequence"/>
</dbReference>
<evidence type="ECO:0000256" key="3">
    <source>
        <dbReference type="ARBA" id="ARBA00023242"/>
    </source>
</evidence>
<evidence type="ECO:0000256" key="5">
    <source>
        <dbReference type="SAM" id="MobiDB-lite"/>
    </source>
</evidence>
<comment type="caution">
    <text evidence="7">The sequence shown here is derived from an EMBL/GenBank/DDBJ whole genome shotgun (WGS) entry which is preliminary data.</text>
</comment>
<organism evidence="7 8">
    <name type="scientific">Cyanidium caldarium</name>
    <name type="common">Red alga</name>
    <dbReference type="NCBI Taxonomy" id="2771"/>
    <lineage>
        <taxon>Eukaryota</taxon>
        <taxon>Rhodophyta</taxon>
        <taxon>Bangiophyceae</taxon>
        <taxon>Cyanidiales</taxon>
        <taxon>Cyanidiaceae</taxon>
        <taxon>Cyanidium</taxon>
    </lineage>
</organism>
<dbReference type="SUPFAM" id="SSF46689">
    <property type="entry name" value="Homeodomain-like"/>
    <property type="match status" value="1"/>
</dbReference>
<keyword evidence="2 4" id="KW-0371">Homeobox</keyword>
<feature type="DNA-binding region" description="Homeobox" evidence="4">
    <location>
        <begin position="220"/>
        <end position="282"/>
    </location>
</feature>